<dbReference type="HOGENOM" id="CLU_006504_7_1_1"/>
<evidence type="ECO:0000256" key="4">
    <source>
        <dbReference type="SAM" id="MobiDB-lite"/>
    </source>
</evidence>
<evidence type="ECO:0000259" key="5">
    <source>
        <dbReference type="Pfam" id="PF00394"/>
    </source>
</evidence>
<dbReference type="KEGG" id="mlr:MELLADRAFT_92751"/>
<evidence type="ECO:0000256" key="3">
    <source>
        <dbReference type="ARBA" id="ARBA00023180"/>
    </source>
</evidence>
<name>F4S2L7_MELLP</name>
<dbReference type="PANTHER" id="PTHR11709">
    <property type="entry name" value="MULTI-COPPER OXIDASE"/>
    <property type="match status" value="1"/>
</dbReference>
<evidence type="ECO:0000313" key="8">
    <source>
        <dbReference type="EMBL" id="EGG01109.1"/>
    </source>
</evidence>
<evidence type="ECO:0000256" key="1">
    <source>
        <dbReference type="ARBA" id="ARBA00010609"/>
    </source>
</evidence>
<dbReference type="CDD" id="cd13904">
    <property type="entry name" value="CuRO_3_Diphenol_Ox"/>
    <property type="match status" value="1"/>
</dbReference>
<dbReference type="Pfam" id="PF07732">
    <property type="entry name" value="Cu-oxidase_3"/>
    <property type="match status" value="1"/>
</dbReference>
<keyword evidence="9" id="KW-1185">Reference proteome</keyword>
<gene>
    <name evidence="8" type="ORF">MELLADRAFT_92751</name>
</gene>
<dbReference type="EMBL" id="GL883141">
    <property type="protein sequence ID" value="EGG01109.1"/>
    <property type="molecule type" value="Genomic_DNA"/>
</dbReference>
<evidence type="ECO:0000313" key="9">
    <source>
        <dbReference type="Proteomes" id="UP000001072"/>
    </source>
</evidence>
<accession>F4S2L7</accession>
<sequence>MKKSTKPILLGILFCSFFSFVFSRKLFLSEREIQAEEEGFSYDQISTPDDNSTSTDDNSTSSSNSLSSVRVNSRELHLSGRFKITSKPRTRNYIFEITNQTAALDGYERPVLVINNQFPGPLIEANDGDTLHILVKNKINLPVSIHWHGIWQNGTPWMDGVTGVTQCPIPAGTEFTYSFKINGQFGTFWYHAHAQNLAADGILGPLIIHSPNDPLKRGVDYDNDIVLVVNDWYHNMSTTILEGQLSAAGYQGSLAAPSPNSALFNGIGYFNCSLSEHGSNCKQQNQILELRVSENEKTRIRLIGAGTHALFRFSADNHPLKVIEADATGVNGPAGVHRLPFHNGQRYSVILDTSNDTVGTSFALRAVMDTDCFAWVAPGLTERAGTAMAIVRVVPKHEKRRCGCSTTELSLNATDWKDSIGGPCLDINEDLTPLIAQSVPETVLGKRVVNTSFGVLLQPNSKNRSQTESLGRFFVNSTTWKTYTYKPLLPQMINGGQGILNQSEVAAYTLESLGWYDIIIQNLDKAIDHSYHLHGVDSHIIARGNGTFDGNSNSNQNLKYNLVNPTRRDTYVIGGGTFAIIRVYANNPGVWILHCHIGWHLAAGFAGVFVMQPNLLSTYQEPELNRNLCKNGLQSSNQNETEPG</sequence>
<organism evidence="9">
    <name type="scientific">Melampsora larici-populina (strain 98AG31 / pathotype 3-4-7)</name>
    <name type="common">Poplar leaf rust fungus</name>
    <dbReference type="NCBI Taxonomy" id="747676"/>
    <lineage>
        <taxon>Eukaryota</taxon>
        <taxon>Fungi</taxon>
        <taxon>Dikarya</taxon>
        <taxon>Basidiomycota</taxon>
        <taxon>Pucciniomycotina</taxon>
        <taxon>Pucciniomycetes</taxon>
        <taxon>Pucciniales</taxon>
        <taxon>Melampsoraceae</taxon>
        <taxon>Melampsora</taxon>
    </lineage>
</organism>
<comment type="similarity">
    <text evidence="1">Belongs to the multicopper oxidase family.</text>
</comment>
<dbReference type="OrthoDB" id="2121828at2759"/>
<dbReference type="GO" id="GO:0016491">
    <property type="term" value="F:oxidoreductase activity"/>
    <property type="evidence" value="ECO:0007669"/>
    <property type="project" value="InterPro"/>
</dbReference>
<feature type="domain" description="Plastocyanin-like" evidence="5">
    <location>
        <begin position="224"/>
        <end position="366"/>
    </location>
</feature>
<feature type="domain" description="Plastocyanin-like" evidence="7">
    <location>
        <begin position="97"/>
        <end position="212"/>
    </location>
</feature>
<evidence type="ECO:0000259" key="7">
    <source>
        <dbReference type="Pfam" id="PF07732"/>
    </source>
</evidence>
<dbReference type="RefSeq" id="XP_007415709.1">
    <property type="nucleotide sequence ID" value="XM_007415647.1"/>
</dbReference>
<keyword evidence="3" id="KW-0325">Glycoprotein</keyword>
<protein>
    <submittedName>
        <fullName evidence="8">Multi-copper oxidase laccase-like protein</fullName>
    </submittedName>
</protein>
<feature type="compositionally biased region" description="Low complexity" evidence="4">
    <location>
        <begin position="46"/>
        <end position="68"/>
    </location>
</feature>
<dbReference type="STRING" id="747676.F4S2L7"/>
<feature type="domain" description="Plastocyanin-like" evidence="6">
    <location>
        <begin position="503"/>
        <end position="613"/>
    </location>
</feature>
<dbReference type="Proteomes" id="UP000001072">
    <property type="component" value="Unassembled WGS sequence"/>
</dbReference>
<evidence type="ECO:0000256" key="2">
    <source>
        <dbReference type="ARBA" id="ARBA00023008"/>
    </source>
</evidence>
<proteinExistence type="inferred from homology"/>
<reference evidence="9" key="1">
    <citation type="journal article" date="2011" name="Proc. Natl. Acad. Sci. U.S.A.">
        <title>Obligate biotrophy features unraveled by the genomic analysis of rust fungi.</title>
        <authorList>
            <person name="Duplessis S."/>
            <person name="Cuomo C.A."/>
            <person name="Lin Y.-C."/>
            <person name="Aerts A."/>
            <person name="Tisserant E."/>
            <person name="Veneault-Fourrey C."/>
            <person name="Joly D.L."/>
            <person name="Hacquard S."/>
            <person name="Amselem J."/>
            <person name="Cantarel B.L."/>
            <person name="Chiu R."/>
            <person name="Coutinho P.M."/>
            <person name="Feau N."/>
            <person name="Field M."/>
            <person name="Frey P."/>
            <person name="Gelhaye E."/>
            <person name="Goldberg J."/>
            <person name="Grabherr M.G."/>
            <person name="Kodira C.D."/>
            <person name="Kohler A."/>
            <person name="Kuees U."/>
            <person name="Lindquist E.A."/>
            <person name="Lucas S.M."/>
            <person name="Mago R."/>
            <person name="Mauceli E."/>
            <person name="Morin E."/>
            <person name="Murat C."/>
            <person name="Pangilinan J.L."/>
            <person name="Park R."/>
            <person name="Pearson M."/>
            <person name="Quesneville H."/>
            <person name="Rouhier N."/>
            <person name="Sakthikumar S."/>
            <person name="Salamov A.A."/>
            <person name="Schmutz J."/>
            <person name="Selles B."/>
            <person name="Shapiro H."/>
            <person name="Tanguay P."/>
            <person name="Tuskan G.A."/>
            <person name="Henrissat B."/>
            <person name="Van de Peer Y."/>
            <person name="Rouze P."/>
            <person name="Ellis J.G."/>
            <person name="Dodds P.N."/>
            <person name="Schein J.E."/>
            <person name="Zhong S."/>
            <person name="Hamelin R.C."/>
            <person name="Grigoriev I.V."/>
            <person name="Szabo L.J."/>
            <person name="Martin F."/>
        </authorList>
    </citation>
    <scope>NUCLEOTIDE SEQUENCE [LARGE SCALE GENOMIC DNA]</scope>
    <source>
        <strain evidence="9">98AG31 / pathotype 3-4-7</strain>
    </source>
</reference>
<dbReference type="CDD" id="cd13857">
    <property type="entry name" value="CuRO_1_Diphenol_Ox"/>
    <property type="match status" value="1"/>
</dbReference>
<dbReference type="InterPro" id="IPR011706">
    <property type="entry name" value="Cu-oxidase_C"/>
</dbReference>
<dbReference type="Pfam" id="PF00394">
    <property type="entry name" value="Cu-oxidase"/>
    <property type="match status" value="1"/>
</dbReference>
<dbReference type="GO" id="GO:0005507">
    <property type="term" value="F:copper ion binding"/>
    <property type="evidence" value="ECO:0007669"/>
    <property type="project" value="InterPro"/>
</dbReference>
<dbReference type="PANTHER" id="PTHR11709:SF414">
    <property type="entry name" value="ADR239WP"/>
    <property type="match status" value="1"/>
</dbReference>
<dbReference type="GeneID" id="18936359"/>
<dbReference type="InterPro" id="IPR045087">
    <property type="entry name" value="Cu-oxidase_fam"/>
</dbReference>
<dbReference type="eggNOG" id="KOG1263">
    <property type="taxonomic scope" value="Eukaryota"/>
</dbReference>
<dbReference type="Gene3D" id="2.60.40.420">
    <property type="entry name" value="Cupredoxins - blue copper proteins"/>
    <property type="match status" value="3"/>
</dbReference>
<dbReference type="AlphaFoldDB" id="F4S2L7"/>
<keyword evidence="2" id="KW-0186">Copper</keyword>
<dbReference type="InterPro" id="IPR008972">
    <property type="entry name" value="Cupredoxin"/>
</dbReference>
<dbReference type="InterPro" id="IPR001117">
    <property type="entry name" value="Cu-oxidase_2nd"/>
</dbReference>
<evidence type="ECO:0000259" key="6">
    <source>
        <dbReference type="Pfam" id="PF07731"/>
    </source>
</evidence>
<dbReference type="Pfam" id="PF07731">
    <property type="entry name" value="Cu-oxidase_2"/>
    <property type="match status" value="1"/>
</dbReference>
<dbReference type="InterPro" id="IPR011707">
    <property type="entry name" value="Cu-oxidase-like_N"/>
</dbReference>
<dbReference type="InParanoid" id="F4S2L7"/>
<dbReference type="VEuPathDB" id="FungiDB:MELLADRAFT_92751"/>
<dbReference type="SUPFAM" id="SSF49503">
    <property type="entry name" value="Cupredoxins"/>
    <property type="match status" value="3"/>
</dbReference>
<feature type="region of interest" description="Disordered" evidence="4">
    <location>
        <begin position="39"/>
        <end position="68"/>
    </location>
</feature>